<keyword evidence="3 6" id="KW-0812">Transmembrane</keyword>
<evidence type="ECO:0000256" key="6">
    <source>
        <dbReference type="SAM" id="Phobius"/>
    </source>
</evidence>
<feature type="transmembrane region" description="Helical" evidence="6">
    <location>
        <begin position="274"/>
        <end position="296"/>
    </location>
</feature>
<name>A0A7S1XKP9_9STRA</name>
<protein>
    <recommendedName>
        <fullName evidence="9">Bile acid:sodium symporter</fullName>
    </recommendedName>
</protein>
<sequence length="415" mass="43796">MKVLALALLAAPAAAFNPAAARLAATPRMPAALSKAAPPRSAPLSKAEAFASAVTKLQMATADGAMTAGETAAPAKPEKGKFMKAYLATTTWLTNLFPLWTVIFAAWALKAPEAFAWFTTDYFTGGLGILMLSMGITLSPDQFVRILARPNAVLVGFAGCYLMMPMLAFALGKAFALSPELVAGMVLVGSINGGQASNLCTYIANGNVALSVLMTTVTTFGAIVFTPLLCKVLLGAVVPVNAVGIAVSTIQVVLAPIFLGMTLNKFFPKAVKSVLPLTPVIGTFSTCLLVAASVAQCAPDIMNAGLKLQFPVLLLHLVGGLIGYSLPRKLGFSETSSRTMAIETAMKSSAFGFLLAKLHFVDFAVRVPSAVSVVWMAITGSALAVFWRYMPVPRATFDRKLPEKYPSFKFPWQKS</sequence>
<feature type="transmembrane region" description="Helical" evidence="6">
    <location>
        <begin position="240"/>
        <end position="262"/>
    </location>
</feature>
<comment type="similarity">
    <text evidence="2">Belongs to the bile acid:sodium symporter (BASS) (TC 2.A.28) family.</text>
</comment>
<dbReference type="Pfam" id="PF01758">
    <property type="entry name" value="SBF"/>
    <property type="match status" value="1"/>
</dbReference>
<dbReference type="InterPro" id="IPR002657">
    <property type="entry name" value="BilAc:Na_symport/Acr3"/>
</dbReference>
<dbReference type="InterPro" id="IPR004710">
    <property type="entry name" value="Bilac:Na_transpt"/>
</dbReference>
<dbReference type="GO" id="GO:0016020">
    <property type="term" value="C:membrane"/>
    <property type="evidence" value="ECO:0007669"/>
    <property type="project" value="UniProtKB-SubCell"/>
</dbReference>
<keyword evidence="5 6" id="KW-0472">Membrane</keyword>
<evidence type="ECO:0000313" key="8">
    <source>
        <dbReference type="EMBL" id="CAD9242930.1"/>
    </source>
</evidence>
<feature type="signal peptide" evidence="7">
    <location>
        <begin position="1"/>
        <end position="15"/>
    </location>
</feature>
<dbReference type="AlphaFoldDB" id="A0A7S1XKP9"/>
<organism evidence="8">
    <name type="scientific">Phaeomonas parva</name>
    <dbReference type="NCBI Taxonomy" id="124430"/>
    <lineage>
        <taxon>Eukaryota</taxon>
        <taxon>Sar</taxon>
        <taxon>Stramenopiles</taxon>
        <taxon>Ochrophyta</taxon>
        <taxon>Pinguiophyceae</taxon>
        <taxon>Pinguiochrysidales</taxon>
        <taxon>Pinguiochrysidaceae</taxon>
        <taxon>Phaeomonas</taxon>
    </lineage>
</organism>
<evidence type="ECO:0000256" key="3">
    <source>
        <dbReference type="ARBA" id="ARBA00022692"/>
    </source>
</evidence>
<evidence type="ECO:0000256" key="7">
    <source>
        <dbReference type="SAM" id="SignalP"/>
    </source>
</evidence>
<feature type="transmembrane region" description="Helical" evidence="6">
    <location>
        <begin position="152"/>
        <end position="171"/>
    </location>
</feature>
<dbReference type="Gene3D" id="1.20.1530.20">
    <property type="match status" value="1"/>
</dbReference>
<dbReference type="EMBL" id="HBGJ01001899">
    <property type="protein sequence ID" value="CAD9242930.1"/>
    <property type="molecule type" value="Transcribed_RNA"/>
</dbReference>
<feature type="transmembrane region" description="Helical" evidence="6">
    <location>
        <begin position="121"/>
        <end position="140"/>
    </location>
</feature>
<feature type="chain" id="PRO_5030923598" description="Bile acid:sodium symporter" evidence="7">
    <location>
        <begin position="16"/>
        <end position="415"/>
    </location>
</feature>
<keyword evidence="7" id="KW-0732">Signal</keyword>
<evidence type="ECO:0000256" key="2">
    <source>
        <dbReference type="ARBA" id="ARBA00006528"/>
    </source>
</evidence>
<keyword evidence="4 6" id="KW-1133">Transmembrane helix</keyword>
<evidence type="ECO:0008006" key="9">
    <source>
        <dbReference type="Google" id="ProtNLM"/>
    </source>
</evidence>
<feature type="transmembrane region" description="Helical" evidence="6">
    <location>
        <begin position="308"/>
        <end position="327"/>
    </location>
</feature>
<feature type="transmembrane region" description="Helical" evidence="6">
    <location>
        <begin position="85"/>
        <end position="109"/>
    </location>
</feature>
<dbReference type="PANTHER" id="PTHR10361">
    <property type="entry name" value="SODIUM-BILE ACID COTRANSPORTER"/>
    <property type="match status" value="1"/>
</dbReference>
<proteinExistence type="inferred from homology"/>
<evidence type="ECO:0000256" key="4">
    <source>
        <dbReference type="ARBA" id="ARBA00022989"/>
    </source>
</evidence>
<evidence type="ECO:0000256" key="1">
    <source>
        <dbReference type="ARBA" id="ARBA00004141"/>
    </source>
</evidence>
<feature type="transmembrane region" description="Helical" evidence="6">
    <location>
        <begin position="373"/>
        <end position="390"/>
    </location>
</feature>
<dbReference type="InterPro" id="IPR038770">
    <property type="entry name" value="Na+/solute_symporter_sf"/>
</dbReference>
<comment type="subcellular location">
    <subcellularLocation>
        <location evidence="1">Membrane</location>
        <topology evidence="1">Multi-pass membrane protein</topology>
    </subcellularLocation>
</comment>
<accession>A0A7S1XKP9</accession>
<dbReference type="PANTHER" id="PTHR10361:SF30">
    <property type="entry name" value="SODIUM_METABOLITE COTRANSPORTER BASS6, CHLOROPLASTIC-RELATED"/>
    <property type="match status" value="1"/>
</dbReference>
<reference evidence="8" key="1">
    <citation type="submission" date="2021-01" db="EMBL/GenBank/DDBJ databases">
        <authorList>
            <person name="Corre E."/>
            <person name="Pelletier E."/>
            <person name="Niang G."/>
            <person name="Scheremetjew M."/>
            <person name="Finn R."/>
            <person name="Kale V."/>
            <person name="Holt S."/>
            <person name="Cochrane G."/>
            <person name="Meng A."/>
            <person name="Brown T."/>
            <person name="Cohen L."/>
        </authorList>
    </citation>
    <scope>NUCLEOTIDE SEQUENCE</scope>
    <source>
        <strain evidence="8">CCMP2877</strain>
    </source>
</reference>
<gene>
    <name evidence="8" type="ORF">PPAR1163_LOCUS1274</name>
</gene>
<evidence type="ECO:0000256" key="5">
    <source>
        <dbReference type="ARBA" id="ARBA00023136"/>
    </source>
</evidence>
<feature type="transmembrane region" description="Helical" evidence="6">
    <location>
        <begin position="208"/>
        <end position="234"/>
    </location>
</feature>